<dbReference type="AlphaFoldDB" id="A0A4Y2KBP6"/>
<dbReference type="EMBL" id="BGPR01004395">
    <property type="protein sequence ID" value="GBM99155.1"/>
    <property type="molecule type" value="Genomic_DNA"/>
</dbReference>
<evidence type="ECO:0000313" key="1">
    <source>
        <dbReference type="EMBL" id="GBM99155.1"/>
    </source>
</evidence>
<dbReference type="Proteomes" id="UP000499080">
    <property type="component" value="Unassembled WGS sequence"/>
</dbReference>
<name>A0A4Y2KBP6_ARAVE</name>
<evidence type="ECO:0008006" key="3">
    <source>
        <dbReference type="Google" id="ProtNLM"/>
    </source>
</evidence>
<accession>A0A4Y2KBP6</accession>
<sequence>MKSTDILQLIDKDENTLKTTFEKFKLLPGTLIQPYVKSFLISSDSKVKEIPVSIVAADFTDCIQNNFSGHFIIATDGSKVHYFTSIAGISCIQSFSYRIHPSNSVFTAEVLSICHALDELTVPEKNILIISDN</sequence>
<keyword evidence="2" id="KW-1185">Reference proteome</keyword>
<gene>
    <name evidence="1" type="ORF">AVEN_272477_1</name>
</gene>
<dbReference type="OrthoDB" id="6420729at2759"/>
<proteinExistence type="predicted"/>
<organism evidence="1 2">
    <name type="scientific">Araneus ventricosus</name>
    <name type="common">Orbweaver spider</name>
    <name type="synonym">Epeira ventricosa</name>
    <dbReference type="NCBI Taxonomy" id="182803"/>
    <lineage>
        <taxon>Eukaryota</taxon>
        <taxon>Metazoa</taxon>
        <taxon>Ecdysozoa</taxon>
        <taxon>Arthropoda</taxon>
        <taxon>Chelicerata</taxon>
        <taxon>Arachnida</taxon>
        <taxon>Araneae</taxon>
        <taxon>Araneomorphae</taxon>
        <taxon>Entelegynae</taxon>
        <taxon>Araneoidea</taxon>
        <taxon>Araneidae</taxon>
        <taxon>Araneus</taxon>
    </lineage>
</organism>
<evidence type="ECO:0000313" key="2">
    <source>
        <dbReference type="Proteomes" id="UP000499080"/>
    </source>
</evidence>
<protein>
    <recommendedName>
        <fullName evidence="3">RNase H type-1 domain-containing protein</fullName>
    </recommendedName>
</protein>
<comment type="caution">
    <text evidence="1">The sequence shown here is derived from an EMBL/GenBank/DDBJ whole genome shotgun (WGS) entry which is preliminary data.</text>
</comment>
<reference evidence="1 2" key="1">
    <citation type="journal article" date="2019" name="Sci. Rep.">
        <title>Orb-weaving spider Araneus ventricosus genome elucidates the spidroin gene catalogue.</title>
        <authorList>
            <person name="Kono N."/>
            <person name="Nakamura H."/>
            <person name="Ohtoshi R."/>
            <person name="Moran D.A.P."/>
            <person name="Shinohara A."/>
            <person name="Yoshida Y."/>
            <person name="Fujiwara M."/>
            <person name="Mori M."/>
            <person name="Tomita M."/>
            <person name="Arakawa K."/>
        </authorList>
    </citation>
    <scope>NUCLEOTIDE SEQUENCE [LARGE SCALE GENOMIC DNA]</scope>
</reference>